<name>A0A428PAG4_9HYPO</name>
<keyword evidence="2" id="KW-0521">NADP</keyword>
<sequence>MSDPRASFISRFNYSFTMATYLITQATGKQSQYITEHLLATGAKIHAVVRNPDKLPEVLQRPGVKVFKGESTDFDAVFQAAQGCKGAFLNTFPIPGLEAQQAKTIVEACKKAGVETVVASTSFLTGDKNLWDDKESEQIGIRSYYQSKHEVEEVVRNAGFKFYTIIRPGFIHFDFLLPNVYGNFPALPAKGELDHAYNDDATMIYTDANDIGKYATATFQNPEKFTGQAIQLVKSNLTLEETRKILIKITGREITSRRRTPEEVEAAKAAVPAQMFNLWANIRNFSPAAAEAKVVEAKFGITLATLEEALQRDKARLLECIPA</sequence>
<dbReference type="PANTHER" id="PTHR42748">
    <property type="entry name" value="NITROGEN METABOLITE REPRESSION PROTEIN NMRA FAMILY MEMBER"/>
    <property type="match status" value="1"/>
</dbReference>
<evidence type="ECO:0000256" key="2">
    <source>
        <dbReference type="ARBA" id="ARBA00022857"/>
    </source>
</evidence>
<accession>A0A428PAG4</accession>
<dbReference type="InterPro" id="IPR051164">
    <property type="entry name" value="NmrA-like_oxidored"/>
</dbReference>
<evidence type="ECO:0000313" key="5">
    <source>
        <dbReference type="EMBL" id="RSL50062.1"/>
    </source>
</evidence>
<dbReference type="Gene3D" id="3.40.50.720">
    <property type="entry name" value="NAD(P)-binding Rossmann-like Domain"/>
    <property type="match status" value="1"/>
</dbReference>
<gene>
    <name evidence="5" type="ORF">CEP54_012110</name>
</gene>
<reference evidence="5 6" key="1">
    <citation type="submission" date="2017-06" db="EMBL/GenBank/DDBJ databases">
        <title>Comparative genomic analysis of Ambrosia Fusariam Clade fungi.</title>
        <authorList>
            <person name="Stajich J.E."/>
            <person name="Carrillo J."/>
            <person name="Kijimoto T."/>
            <person name="Eskalen A."/>
            <person name="O'Donnell K."/>
            <person name="Kasson M."/>
        </authorList>
    </citation>
    <scope>NUCLEOTIDE SEQUENCE [LARGE SCALE GENOMIC DNA]</scope>
    <source>
        <strain evidence="5 6">NRRL62584</strain>
    </source>
</reference>
<dbReference type="OrthoDB" id="3358371at2759"/>
<evidence type="ECO:0000256" key="3">
    <source>
        <dbReference type="ARBA" id="ARBA00023002"/>
    </source>
</evidence>
<dbReference type="Proteomes" id="UP000288168">
    <property type="component" value="Unassembled WGS sequence"/>
</dbReference>
<proteinExistence type="inferred from homology"/>
<keyword evidence="3" id="KW-0560">Oxidoreductase</keyword>
<protein>
    <recommendedName>
        <fullName evidence="4">NmrA-like domain-containing protein</fullName>
    </recommendedName>
</protein>
<evidence type="ECO:0000313" key="6">
    <source>
        <dbReference type="Proteomes" id="UP000288168"/>
    </source>
</evidence>
<evidence type="ECO:0000259" key="4">
    <source>
        <dbReference type="Pfam" id="PF05368"/>
    </source>
</evidence>
<keyword evidence="6" id="KW-1185">Reference proteome</keyword>
<evidence type="ECO:0000256" key="1">
    <source>
        <dbReference type="ARBA" id="ARBA00006328"/>
    </source>
</evidence>
<dbReference type="GO" id="GO:0005634">
    <property type="term" value="C:nucleus"/>
    <property type="evidence" value="ECO:0007669"/>
    <property type="project" value="TreeGrafter"/>
</dbReference>
<comment type="similarity">
    <text evidence="1">Belongs to the NmrA-type oxidoreductase family.</text>
</comment>
<dbReference type="AlphaFoldDB" id="A0A428PAG4"/>
<dbReference type="GO" id="GO:0016491">
    <property type="term" value="F:oxidoreductase activity"/>
    <property type="evidence" value="ECO:0007669"/>
    <property type="project" value="UniProtKB-KW"/>
</dbReference>
<feature type="domain" description="NmrA-like" evidence="4">
    <location>
        <begin position="21"/>
        <end position="276"/>
    </location>
</feature>
<organism evidence="5 6">
    <name type="scientific">Fusarium duplospermum</name>
    <dbReference type="NCBI Taxonomy" id="1325734"/>
    <lineage>
        <taxon>Eukaryota</taxon>
        <taxon>Fungi</taxon>
        <taxon>Dikarya</taxon>
        <taxon>Ascomycota</taxon>
        <taxon>Pezizomycotina</taxon>
        <taxon>Sordariomycetes</taxon>
        <taxon>Hypocreomycetidae</taxon>
        <taxon>Hypocreales</taxon>
        <taxon>Nectriaceae</taxon>
        <taxon>Fusarium</taxon>
        <taxon>Fusarium solani species complex</taxon>
    </lineage>
</organism>
<dbReference type="EMBL" id="NKCI01000169">
    <property type="protein sequence ID" value="RSL50062.1"/>
    <property type="molecule type" value="Genomic_DNA"/>
</dbReference>
<dbReference type="Pfam" id="PF05368">
    <property type="entry name" value="NmrA"/>
    <property type="match status" value="1"/>
</dbReference>
<dbReference type="STRING" id="1325734.A0A428PAG4"/>
<dbReference type="InterPro" id="IPR036291">
    <property type="entry name" value="NAD(P)-bd_dom_sf"/>
</dbReference>
<dbReference type="SUPFAM" id="SSF51735">
    <property type="entry name" value="NAD(P)-binding Rossmann-fold domains"/>
    <property type="match status" value="1"/>
</dbReference>
<comment type="caution">
    <text evidence="5">The sequence shown here is derived from an EMBL/GenBank/DDBJ whole genome shotgun (WGS) entry which is preliminary data.</text>
</comment>
<dbReference type="PANTHER" id="PTHR42748:SF30">
    <property type="entry name" value="NMRA-LIKE DOMAIN-CONTAINING PROTEIN"/>
    <property type="match status" value="1"/>
</dbReference>
<dbReference type="InterPro" id="IPR008030">
    <property type="entry name" value="NmrA-like"/>
</dbReference>